<name>A0ABV0FF42_9NEIS</name>
<dbReference type="PANTHER" id="PTHR38595">
    <property type="entry name" value="CYTOPLASMIC PROTEIN-RELATED"/>
    <property type="match status" value="1"/>
</dbReference>
<dbReference type="NCBIfam" id="TIGR03357">
    <property type="entry name" value="VI_zyme"/>
    <property type="match status" value="1"/>
</dbReference>
<evidence type="ECO:0000313" key="2">
    <source>
        <dbReference type="EMBL" id="MEO2218704.1"/>
    </source>
</evidence>
<evidence type="ECO:0000259" key="1">
    <source>
        <dbReference type="Pfam" id="PF04965"/>
    </source>
</evidence>
<proteinExistence type="predicted"/>
<accession>A0ABV0FF42</accession>
<organism evidence="2 3">
    <name type="scientific">Chromobacterium vaccinii</name>
    <dbReference type="NCBI Taxonomy" id="1108595"/>
    <lineage>
        <taxon>Bacteria</taxon>
        <taxon>Pseudomonadati</taxon>
        <taxon>Pseudomonadota</taxon>
        <taxon>Betaproteobacteria</taxon>
        <taxon>Neisseriales</taxon>
        <taxon>Chromobacteriaceae</taxon>
        <taxon>Chromobacterium</taxon>
    </lineage>
</organism>
<reference evidence="2 3" key="1">
    <citation type="submission" date="2024-05" db="EMBL/GenBank/DDBJ databases">
        <authorList>
            <person name="De Oliveira J.P."/>
            <person name="Noriler S.A."/>
            <person name="De Oliveira A.G."/>
            <person name="Sipoli D.S."/>
        </authorList>
    </citation>
    <scope>NUCLEOTIDE SEQUENCE [LARGE SCALE GENOMIC DNA]</scope>
    <source>
        <strain evidence="2 3">LABIM189</strain>
    </source>
</reference>
<dbReference type="InterPro" id="IPR017737">
    <property type="entry name" value="TssE1-like"/>
</dbReference>
<comment type="caution">
    <text evidence="2">The sequence shown here is derived from an EMBL/GenBank/DDBJ whole genome shotgun (WGS) entry which is preliminary data.</text>
</comment>
<dbReference type="InterPro" id="IPR053176">
    <property type="entry name" value="T6SS_TssE1-like"/>
</dbReference>
<gene>
    <name evidence="2" type="primary">tssE</name>
    <name evidence="2" type="ORF">ABGV49_16710</name>
</gene>
<dbReference type="Gene3D" id="3.10.450.40">
    <property type="match status" value="1"/>
</dbReference>
<evidence type="ECO:0000313" key="3">
    <source>
        <dbReference type="Proteomes" id="UP001455709"/>
    </source>
</evidence>
<dbReference type="EMBL" id="JBDOJC010000001">
    <property type="protein sequence ID" value="MEO2218704.1"/>
    <property type="molecule type" value="Genomic_DNA"/>
</dbReference>
<keyword evidence="3" id="KW-1185">Reference proteome</keyword>
<protein>
    <submittedName>
        <fullName evidence="2">Type VI secretion system baseplate subunit TssE</fullName>
    </submittedName>
</protein>
<dbReference type="PANTHER" id="PTHR38595:SF1">
    <property type="entry name" value="TYPE VI SECRETION SYSTEM COMPONENT TSSE1"/>
    <property type="match status" value="1"/>
</dbReference>
<dbReference type="InterPro" id="IPR007048">
    <property type="entry name" value="IraD/Gp25-like"/>
</dbReference>
<dbReference type="Pfam" id="PF04965">
    <property type="entry name" value="GPW_gp25"/>
    <property type="match status" value="1"/>
</dbReference>
<feature type="domain" description="IraD/Gp25-like" evidence="1">
    <location>
        <begin position="36"/>
        <end position="128"/>
    </location>
</feature>
<dbReference type="SUPFAM" id="SSF160719">
    <property type="entry name" value="gpW/gp25-like"/>
    <property type="match status" value="1"/>
</dbReference>
<dbReference type="Proteomes" id="UP001455709">
    <property type="component" value="Unassembled WGS sequence"/>
</dbReference>
<sequence>MPALPRFHPALFELLADEAPRVGSEAEPRRQVDRAALLESVRVELERLLGSRRDSQPRLTPLSVIDYGVPDWSALHADRGADREQLARGIRQAILAFEPRLRRPEVDAEAVAGKRQTLKVDIRGELAIEGECWPVAFVARLGEGGAGLAVEEGEP</sequence>
<dbReference type="RefSeq" id="WP_347371436.1">
    <property type="nucleotide sequence ID" value="NZ_JBDOJC010000001.1"/>
</dbReference>